<organism evidence="1 2">
    <name type="scientific">Marinobacter adhaerens</name>
    <dbReference type="NCBI Taxonomy" id="1033846"/>
    <lineage>
        <taxon>Bacteria</taxon>
        <taxon>Pseudomonadati</taxon>
        <taxon>Pseudomonadota</taxon>
        <taxon>Gammaproteobacteria</taxon>
        <taxon>Pseudomonadales</taxon>
        <taxon>Marinobacteraceae</taxon>
        <taxon>Marinobacter</taxon>
    </lineage>
</organism>
<accession>A0A351PLR3</accession>
<dbReference type="EMBL" id="DNNA01000248">
    <property type="protein sequence ID" value="HBC35698.1"/>
    <property type="molecule type" value="Genomic_DNA"/>
</dbReference>
<dbReference type="RefSeq" id="WP_008177455.1">
    <property type="nucleotide sequence ID" value="NZ_CBDIPR010000001.1"/>
</dbReference>
<name>A0A351PLR3_9GAMM</name>
<protein>
    <submittedName>
        <fullName evidence="1">Uncharacterized protein</fullName>
    </submittedName>
</protein>
<proteinExistence type="predicted"/>
<dbReference type="Proteomes" id="UP000263489">
    <property type="component" value="Unassembled WGS sequence"/>
</dbReference>
<comment type="caution">
    <text evidence="1">The sequence shown here is derived from an EMBL/GenBank/DDBJ whole genome shotgun (WGS) entry which is preliminary data.</text>
</comment>
<dbReference type="AlphaFoldDB" id="A0A351PLR3"/>
<evidence type="ECO:0000313" key="1">
    <source>
        <dbReference type="EMBL" id="HBC35698.1"/>
    </source>
</evidence>
<sequence>MASQWHSLVSQKLFLARTLLQPLDRPTDEAQEQRPNEAEQALRREAAIQGAIELLLRSRKLLLVMVARLYQRKSEEPSTLDELVALIGPEPSEVGRLKELEQRSGSWWNHLEQLERAQSRPPATKKTVSEENIIAVSADSGPDRSSAALMKTLTAVKHFADDLEEQHSEW</sequence>
<gene>
    <name evidence="1" type="ORF">DC045_15610</name>
</gene>
<evidence type="ECO:0000313" key="2">
    <source>
        <dbReference type="Proteomes" id="UP000263489"/>
    </source>
</evidence>
<reference evidence="1 2" key="1">
    <citation type="journal article" date="2018" name="Nat. Biotechnol.">
        <title>A standardized bacterial taxonomy based on genome phylogeny substantially revises the tree of life.</title>
        <authorList>
            <person name="Parks D.H."/>
            <person name="Chuvochina M."/>
            <person name="Waite D.W."/>
            <person name="Rinke C."/>
            <person name="Skarshewski A."/>
            <person name="Chaumeil P.A."/>
            <person name="Hugenholtz P."/>
        </authorList>
    </citation>
    <scope>NUCLEOTIDE SEQUENCE [LARGE SCALE GENOMIC DNA]</scope>
    <source>
        <strain evidence="1">UBA9380</strain>
    </source>
</reference>